<protein>
    <submittedName>
        <fullName evidence="1">Uncharacterized protein</fullName>
    </submittedName>
</protein>
<name>A0A225D2N8_9BACT</name>
<dbReference type="AlphaFoldDB" id="A0A225D2N8"/>
<dbReference type="Proteomes" id="UP000214646">
    <property type="component" value="Unassembled WGS sequence"/>
</dbReference>
<comment type="caution">
    <text evidence="1">The sequence shown here is derived from an EMBL/GenBank/DDBJ whole genome shotgun (WGS) entry which is preliminary data.</text>
</comment>
<organism evidence="1 2">
    <name type="scientific">Fimbriiglobus ruber</name>
    <dbReference type="NCBI Taxonomy" id="1908690"/>
    <lineage>
        <taxon>Bacteria</taxon>
        <taxon>Pseudomonadati</taxon>
        <taxon>Planctomycetota</taxon>
        <taxon>Planctomycetia</taxon>
        <taxon>Gemmatales</taxon>
        <taxon>Gemmataceae</taxon>
        <taxon>Fimbriiglobus</taxon>
    </lineage>
</organism>
<evidence type="ECO:0000313" key="1">
    <source>
        <dbReference type="EMBL" id="OWK35213.1"/>
    </source>
</evidence>
<sequence length="51" mass="5431">MKRPLALVISCEELPPATVMDAVEDPFGSVGSLESFMLTASPRVVGVPTER</sequence>
<proteinExistence type="predicted"/>
<evidence type="ECO:0000313" key="2">
    <source>
        <dbReference type="Proteomes" id="UP000214646"/>
    </source>
</evidence>
<dbReference type="EMBL" id="NIDE01000019">
    <property type="protein sequence ID" value="OWK35213.1"/>
    <property type="molecule type" value="Genomic_DNA"/>
</dbReference>
<accession>A0A225D2N8</accession>
<reference evidence="2" key="1">
    <citation type="submission" date="2017-06" db="EMBL/GenBank/DDBJ databases">
        <title>Genome analysis of Fimbriiglobus ruber SP5, the first member of the order Planctomycetales with confirmed chitinolytic capability.</title>
        <authorList>
            <person name="Ravin N.V."/>
            <person name="Rakitin A.L."/>
            <person name="Ivanova A.A."/>
            <person name="Beletsky A.V."/>
            <person name="Kulichevskaya I.S."/>
            <person name="Mardanov A.V."/>
            <person name="Dedysh S.N."/>
        </authorList>
    </citation>
    <scope>NUCLEOTIDE SEQUENCE [LARGE SCALE GENOMIC DNA]</scope>
    <source>
        <strain evidence="2">SP5</strain>
    </source>
</reference>
<keyword evidence="2" id="KW-1185">Reference proteome</keyword>
<gene>
    <name evidence="1" type="ORF">FRUB_10055</name>
</gene>